<feature type="domain" description="F5/8 type C" evidence="1">
    <location>
        <begin position="1519"/>
        <end position="1663"/>
    </location>
</feature>
<evidence type="ECO:0000313" key="2">
    <source>
        <dbReference type="EMBL" id="CAH3156447.1"/>
    </source>
</evidence>
<dbReference type="PROSITE" id="PS50022">
    <property type="entry name" value="FA58C_3"/>
    <property type="match status" value="14"/>
</dbReference>
<feature type="domain" description="F5/8 type C" evidence="1">
    <location>
        <begin position="1210"/>
        <end position="1359"/>
    </location>
</feature>
<dbReference type="SUPFAM" id="SSF49785">
    <property type="entry name" value="Galactose-binding domain-like"/>
    <property type="match status" value="14"/>
</dbReference>
<dbReference type="InterPro" id="IPR000421">
    <property type="entry name" value="FA58C"/>
</dbReference>
<dbReference type="EMBL" id="CALNXJ010000061">
    <property type="protein sequence ID" value="CAH3156447.1"/>
    <property type="molecule type" value="Genomic_DNA"/>
</dbReference>
<feature type="domain" description="F5/8 type C" evidence="1">
    <location>
        <begin position="914"/>
        <end position="1067"/>
    </location>
</feature>
<feature type="domain" description="F5/8 type C" evidence="1">
    <location>
        <begin position="1968"/>
        <end position="2124"/>
    </location>
</feature>
<dbReference type="PROSITE" id="PS01286">
    <property type="entry name" value="FA58C_2"/>
    <property type="match status" value="4"/>
</dbReference>
<feature type="domain" description="F5/8 type C" evidence="1">
    <location>
        <begin position="609"/>
        <end position="753"/>
    </location>
</feature>
<feature type="domain" description="F5/8 type C" evidence="1">
    <location>
        <begin position="451"/>
        <end position="606"/>
    </location>
</feature>
<feature type="domain" description="F5/8 type C" evidence="1">
    <location>
        <begin position="1070"/>
        <end position="1209"/>
    </location>
</feature>
<evidence type="ECO:0000259" key="1">
    <source>
        <dbReference type="PROSITE" id="PS50022"/>
    </source>
</evidence>
<dbReference type="Pfam" id="PF00754">
    <property type="entry name" value="F5_F8_type_C"/>
    <property type="match status" value="14"/>
</dbReference>
<dbReference type="Proteomes" id="UP001159428">
    <property type="component" value="Unassembled WGS sequence"/>
</dbReference>
<feature type="domain" description="F5/8 type C" evidence="1">
    <location>
        <begin position="1817"/>
        <end position="1965"/>
    </location>
</feature>
<dbReference type="FunFam" id="2.60.120.260:FF:000016">
    <property type="entry name" value="Contactin-associated protein-like 4 isoform 1"/>
    <property type="match status" value="5"/>
</dbReference>
<name>A0AAU9XSF3_9CNID</name>
<comment type="caution">
    <text evidence="2">The sequence shown here is derived from an EMBL/GenBank/DDBJ whole genome shotgun (WGS) entry which is preliminary data.</text>
</comment>
<feature type="domain" description="F5/8 type C" evidence="1">
    <location>
        <begin position="1666"/>
        <end position="1814"/>
    </location>
</feature>
<dbReference type="SMART" id="SM00231">
    <property type="entry name" value="FA58C"/>
    <property type="match status" value="14"/>
</dbReference>
<feature type="domain" description="F5/8 type C" evidence="1">
    <location>
        <begin position="760"/>
        <end position="911"/>
    </location>
</feature>
<accession>A0AAU9XSF3</accession>
<gene>
    <name evidence="2" type="ORF">PMEA_00029469</name>
</gene>
<dbReference type="InterPro" id="IPR008979">
    <property type="entry name" value="Galactose-bd-like_sf"/>
</dbReference>
<keyword evidence="3" id="KW-1185">Reference proteome</keyword>
<proteinExistence type="predicted"/>
<feature type="domain" description="F5/8 type C" evidence="1">
    <location>
        <begin position="304"/>
        <end position="448"/>
    </location>
</feature>
<dbReference type="PANTHER" id="PTHR24543">
    <property type="entry name" value="MULTICOPPER OXIDASE-RELATED"/>
    <property type="match status" value="1"/>
</dbReference>
<dbReference type="CDD" id="cd00057">
    <property type="entry name" value="FA58C"/>
    <property type="match status" value="11"/>
</dbReference>
<evidence type="ECO:0000313" key="3">
    <source>
        <dbReference type="Proteomes" id="UP001159428"/>
    </source>
</evidence>
<dbReference type="PROSITE" id="PS01285">
    <property type="entry name" value="FA58C_1"/>
    <property type="match status" value="2"/>
</dbReference>
<protein>
    <recommendedName>
        <fullName evidence="1">F5/8 type C domain-containing protein</fullName>
    </recommendedName>
</protein>
<reference evidence="2 3" key="1">
    <citation type="submission" date="2022-05" db="EMBL/GenBank/DDBJ databases">
        <authorList>
            <consortium name="Genoscope - CEA"/>
            <person name="William W."/>
        </authorList>
    </citation>
    <scope>NUCLEOTIDE SEQUENCE [LARGE SCALE GENOMIC DNA]</scope>
</reference>
<dbReference type="Gene3D" id="2.60.120.260">
    <property type="entry name" value="Galactose-binding domain-like"/>
    <property type="match status" value="14"/>
</dbReference>
<feature type="domain" description="F5/8 type C" evidence="1">
    <location>
        <begin position="1362"/>
        <end position="1516"/>
    </location>
</feature>
<dbReference type="PANTHER" id="PTHR24543:SF291">
    <property type="entry name" value="SMOKE ALARM, ISOFORM D"/>
    <property type="match status" value="1"/>
</dbReference>
<sequence>MACSDALGLSTNQIADDSLSATTWQPGRSDPWYGRLNNQSRRSWCATVIDDIQYLQIDLGPKLRLITAVASQGSHNYDEWVTSYKLSYSTDGGKWKVFGKSDIPEIFDANKNRGTEVKHQIDPPITAVALRFHPVTWEGDMCMRVEAFGCDAYSEALGVENSSIIQDKYLTASHHKYSFEARKGRLHNLENAWSAYPRVGTFLEISVGRHLSIITAIATQGVKNEYHESWVLSYKLSYSLWGDEWMEYIDDGEVKVFRGNNDHSTVVKNYLRHNITALRIRFWPETYYIRPALRVELYGSKDVCQNPLGVESGDISNVQFTASSRAPVESDAWNGRLNNGKAWCAGNNDDKQYLQVDLGRILTVARVATQGHPDNLQWVTRYKVAYSMDGIFWRNALDESKSKTLSGNTDHSRVKEVPFYKHVTGRFLRFLPVEWNNAICMRVEVYGCEDCAYPVGIERGVVPNEAFSASSWYDVDHEPWLARLYSREGEGAWCALENDGTQYLQIDLAQIHIITGVATQGKYEISEWAIRFRAWVTNFSLSFTDDHMLWVNYTEDGVSPKVFDGNSQRNQVIRHTLLKRITSRHLRFLPVTWFGWTCMRVEVFGCRACSSALGMEDFHLPYESILVSSVQSGLYAARARIFNSYTWLRGYNDKNSFLQIGNGIDEYLFTAIATQGHLTMRSAVVKFQLSFSRDGLHWFYYRENGDIKMFISTSLVNTVAKHYLEQAVTARFVRFWPKEWAGRPYLRVELYGCHVYSRSVDFSNLTSMANRYPNFYTYDGSVLKSWHGRLSIDDDSHNAPRSAWCAKNNDTNNNQFLQLDLKVTKVIQAIAVQSHSSEDKWVKSFTISSSLDGLFWKQYTDAGNLKVFDGNTHRHSLVKVDIKYNLRARYLRIHPKTWYNHPCLRLEVFAKEDCIDPLGMQSGQISDKDIKASSALRVNYEPWLARLHSRLGEGGWCAGRNDENQYLEIDLKHPYHVRRVASQGKSSVPGCIIPDAWITSYMMQFRRDTLDWWNYTENNTIREFSGNINTTHVVTHHLKSPVIARYVRFRPMNWFQRICMRVEIYGCKACFQPLGMEDFSIPSKNVDSSVASNIFNARLNYAGSNQFVGGRDKIILQIDLGHFKTVAAVATQGRYRGTHFVRIYRLAFSRLEGEWFYYKENGEVKEIHGNTNADGVALKILHYQVVARYVRFVVVEWVENVCLRVEIYGCEAWSDPLGIGSGLISKSKMTSSSNSGPGHEPWLAKLNTVFDKMGWCAAPFDSSPYLQIDMGRVVTLTHIAVAGKSGAGMVSEFMFSSSVDGGFWRIYTTVSGEKTFTAATDYSQALKFPIDLEMQARFFRFLPKKWTDLPCMNVELYGFDECTRPLGLAEWIIPKDAMTASSSLGTNYAPWMGRLGSREGGGAWCAKSNDNMQYLQIDLGHVSEVRSLQIQGKEGVSRHPTLESAWVKNFTVSHSVDGITWTDHEDFGILKVFRGNSNPHESRTVSLEVSIIGRYFRIFPKSYHRHMCMQMELYGCQACENPLGMENYDIPDHALVTSGTNYDAIDARLNKLAKFLLPTEVDEYIQVDLGPGGKSVTAITVRGNFASSHIDWISKFVLNYSRNGCEFFSYMEDGTVKIFQTPPDNRFFATRHRLQHNITARYFRVVLKDWINRPYIQLELYGCKACLESYGIGNDPLLVSSSSASSSRLGHEPENAQNFTDTGSWCAEQENENENLQLDFGKTVVLTGIATRGHHSNDEYVSQYELEYSVDGAHWFTYTSAFRREDIRTQLAANVDNASVRRIAFLYEIKARYFRVVAKVWHNGICLRLQVFGYKGCNEDLGMESSIVSNSSINASSHLGEGYEPWNARHNRHHGKGAWCAGQKAKDEFIQVQFTRIHVIARVSLQRKEKTSPGDTVGKAWVTKFVLAYSEDGVSWSEYSDGNGVTELTGNKVHVLANTVRAQFVRIVVKEWYHHICLRMEFYGCQACLEPLGLENFQIPDSSFSSSSYYKLPTRGRLGYYKMEMWVARHKNLDQFLQVDLGKRKTIAAISTQGNPNIEKDSRLREYYLQYSDDSSNWMDYTFEGQRKVIFEFHFIFQVFDGYKTQGAEISRKFLPQAIEARYIRLRAIQWYHSIGAKLEIYGCEGRNNKL</sequence>
<feature type="domain" description="F5/8 type C" evidence="1">
    <location>
        <begin position="152"/>
        <end position="300"/>
    </location>
</feature>
<feature type="domain" description="F5/8 type C" evidence="1">
    <location>
        <begin position="3"/>
        <end position="150"/>
    </location>
</feature>
<organism evidence="2 3">
    <name type="scientific">Pocillopora meandrina</name>
    <dbReference type="NCBI Taxonomy" id="46732"/>
    <lineage>
        <taxon>Eukaryota</taxon>
        <taxon>Metazoa</taxon>
        <taxon>Cnidaria</taxon>
        <taxon>Anthozoa</taxon>
        <taxon>Hexacorallia</taxon>
        <taxon>Scleractinia</taxon>
        <taxon>Astrocoeniina</taxon>
        <taxon>Pocilloporidae</taxon>
        <taxon>Pocillopora</taxon>
    </lineage>
</organism>